<accession>A0A128A3L8</accession>
<dbReference type="KEGG" id="ndv:NDEV_1175"/>
<evidence type="ECO:0000313" key="2">
    <source>
        <dbReference type="EMBL" id="CUR51940.1"/>
    </source>
</evidence>
<proteinExistence type="predicted"/>
<protein>
    <submittedName>
        <fullName evidence="2">Uncharacterized protein</fullName>
    </submittedName>
</protein>
<keyword evidence="3" id="KW-1185">Reference proteome</keyword>
<name>A0A128A3L8_9ARCH</name>
<keyword evidence="1" id="KW-1133">Transmembrane helix</keyword>
<reference evidence="3" key="1">
    <citation type="submission" date="2015-10" db="EMBL/GenBank/DDBJ databases">
        <authorList>
            <person name="Lehtovirta-Morley L.E."/>
            <person name="Vieille C."/>
        </authorList>
    </citation>
    <scope>NUCLEOTIDE SEQUENCE [LARGE SCALE GENOMIC DNA]</scope>
</reference>
<feature type="transmembrane region" description="Helical" evidence="1">
    <location>
        <begin position="28"/>
        <end position="47"/>
    </location>
</feature>
<dbReference type="Proteomes" id="UP000196239">
    <property type="component" value="Chromosome 1"/>
</dbReference>
<evidence type="ECO:0000313" key="3">
    <source>
        <dbReference type="Proteomes" id="UP000196239"/>
    </source>
</evidence>
<dbReference type="AlphaFoldDB" id="A0A128A3L8"/>
<keyword evidence="1" id="KW-0472">Membrane</keyword>
<keyword evidence="1" id="KW-0812">Transmembrane</keyword>
<dbReference type="EMBL" id="LN890280">
    <property type="protein sequence ID" value="CUR51940.1"/>
    <property type="molecule type" value="Genomic_DNA"/>
</dbReference>
<organism evidence="2 3">
    <name type="scientific">Nitrosotalea devaniterrae</name>
    <dbReference type="NCBI Taxonomy" id="1078905"/>
    <lineage>
        <taxon>Archaea</taxon>
        <taxon>Nitrososphaerota</taxon>
        <taxon>Nitrososphaeria</taxon>
        <taxon>Nitrosotaleales</taxon>
        <taxon>Nitrosotaleaceae</taxon>
        <taxon>Nitrosotalea</taxon>
    </lineage>
</organism>
<evidence type="ECO:0000256" key="1">
    <source>
        <dbReference type="SAM" id="Phobius"/>
    </source>
</evidence>
<feature type="transmembrane region" description="Helical" evidence="1">
    <location>
        <begin position="53"/>
        <end position="76"/>
    </location>
</feature>
<sequence length="86" mass="10123">MTDDRTRCKRCYIAKRKLGWRIFKKNKVLLGFIAFVWAYTVFPVPFIKGIDPTFYWISLGVAIMIMIPISLAMFFWSREPPASDIK</sequence>
<gene>
    <name evidence="2" type="ORF">NDEV_1175</name>
</gene>